<dbReference type="AlphaFoldDB" id="A0A937W3K3"/>
<sequence>MQRAVYQGILTGLLLPLGALGVSLLLFGILLACAGTSPFSAYNLMYVGGFGTWFSWQNTLQRAAPLMLTALCTAIPAQMGLVIIGGEGALVLGGLGAVMMALSMPATAPWGVQLAMALAGLTLGGLWILVAGALRHYRGVNETISSLLLTYIAIAV</sequence>
<feature type="non-terminal residue" evidence="2">
    <location>
        <position position="156"/>
    </location>
</feature>
<dbReference type="Proteomes" id="UP000712673">
    <property type="component" value="Unassembled WGS sequence"/>
</dbReference>
<evidence type="ECO:0000256" key="1">
    <source>
        <dbReference type="SAM" id="Phobius"/>
    </source>
</evidence>
<feature type="transmembrane region" description="Helical" evidence="1">
    <location>
        <begin position="12"/>
        <end position="39"/>
    </location>
</feature>
<feature type="transmembrane region" description="Helical" evidence="1">
    <location>
        <begin position="114"/>
        <end position="134"/>
    </location>
</feature>
<organism evidence="2 3">
    <name type="scientific">Tectimicrobiota bacterium</name>
    <dbReference type="NCBI Taxonomy" id="2528274"/>
    <lineage>
        <taxon>Bacteria</taxon>
        <taxon>Pseudomonadati</taxon>
        <taxon>Nitrospinota/Tectimicrobiota group</taxon>
        <taxon>Candidatus Tectimicrobiota</taxon>
    </lineage>
</organism>
<reference evidence="2" key="1">
    <citation type="submission" date="2019-03" db="EMBL/GenBank/DDBJ databases">
        <title>Lake Tanganyika Metagenome-Assembled Genomes (MAGs).</title>
        <authorList>
            <person name="Tran P."/>
        </authorList>
    </citation>
    <scope>NUCLEOTIDE SEQUENCE</scope>
    <source>
        <strain evidence="2">K_DeepCast_65m_m2_066</strain>
    </source>
</reference>
<evidence type="ECO:0000313" key="2">
    <source>
        <dbReference type="EMBL" id="MBM3226308.1"/>
    </source>
</evidence>
<keyword evidence="1" id="KW-0812">Transmembrane</keyword>
<proteinExistence type="predicted"/>
<name>A0A937W3K3_UNCTE</name>
<keyword evidence="1" id="KW-0472">Membrane</keyword>
<feature type="transmembrane region" description="Helical" evidence="1">
    <location>
        <begin position="89"/>
        <end position="108"/>
    </location>
</feature>
<dbReference type="PANTHER" id="PTHR47089:SF1">
    <property type="entry name" value="GUANOSINE ABC TRANSPORTER PERMEASE PROTEIN NUPP"/>
    <property type="match status" value="1"/>
</dbReference>
<keyword evidence="1" id="KW-1133">Transmembrane helix</keyword>
<protein>
    <submittedName>
        <fullName evidence="2">ABC transporter permease</fullName>
    </submittedName>
</protein>
<evidence type="ECO:0000313" key="3">
    <source>
        <dbReference type="Proteomes" id="UP000712673"/>
    </source>
</evidence>
<dbReference type="PANTHER" id="PTHR47089">
    <property type="entry name" value="ABC TRANSPORTER, PERMEASE PROTEIN"/>
    <property type="match status" value="1"/>
</dbReference>
<dbReference type="PROSITE" id="PS51257">
    <property type="entry name" value="PROKAR_LIPOPROTEIN"/>
    <property type="match status" value="1"/>
</dbReference>
<comment type="caution">
    <text evidence="2">The sequence shown here is derived from an EMBL/GenBank/DDBJ whole genome shotgun (WGS) entry which is preliminary data.</text>
</comment>
<dbReference type="EMBL" id="VGLS01000862">
    <property type="protein sequence ID" value="MBM3226308.1"/>
    <property type="molecule type" value="Genomic_DNA"/>
</dbReference>
<accession>A0A937W3K3</accession>
<gene>
    <name evidence="2" type="ORF">FJZ47_21295</name>
</gene>